<comment type="similarity">
    <text evidence="1">Belongs to the barstar family.</text>
</comment>
<dbReference type="InterPro" id="IPR035905">
    <property type="entry name" value="Barstar-like_sf"/>
</dbReference>
<gene>
    <name evidence="3" type="ORF">BW727_100069</name>
</gene>
<dbReference type="RefSeq" id="WP_062470666.1">
    <property type="nucleotide sequence ID" value="NZ_BBYN01000022.1"/>
</dbReference>
<accession>A0A1S6ILQ9</accession>
<dbReference type="InterPro" id="IPR000468">
    <property type="entry name" value="Barstar"/>
</dbReference>
<dbReference type="AlphaFoldDB" id="A0A1S6ILQ9"/>
<evidence type="ECO:0000256" key="1">
    <source>
        <dbReference type="ARBA" id="ARBA00006845"/>
    </source>
</evidence>
<evidence type="ECO:0000259" key="2">
    <source>
        <dbReference type="Pfam" id="PF01337"/>
    </source>
</evidence>
<sequence>MEKILLDGADFTSREILHTILQEKLHLPDYYGRNLDALWDLLTTDFSKKMIVVRNPQSIKDNLGGYGETLLGVFRELAIKNRNITFVYSYPFPLE</sequence>
<dbReference type="Proteomes" id="UP000188993">
    <property type="component" value="Chromosome"/>
</dbReference>
<keyword evidence="4" id="KW-1185">Reference proteome</keyword>
<proteinExistence type="inferred from homology"/>
<dbReference type="STRING" id="708126.BW727_100069"/>
<dbReference type="KEGG" id="jda:BW727_100069"/>
<feature type="domain" description="Barstar (barnase inhibitor)" evidence="2">
    <location>
        <begin position="2"/>
        <end position="87"/>
    </location>
</feature>
<protein>
    <submittedName>
        <fullName evidence="3">Barstar</fullName>
    </submittedName>
</protein>
<evidence type="ECO:0000313" key="3">
    <source>
        <dbReference type="EMBL" id="AQS52479.1"/>
    </source>
</evidence>
<dbReference type="Gene3D" id="3.30.370.10">
    <property type="entry name" value="Barstar-like"/>
    <property type="match status" value="1"/>
</dbReference>
<name>A0A1S6ILQ9_9LACT</name>
<dbReference type="SUPFAM" id="SSF52038">
    <property type="entry name" value="Barstar-related"/>
    <property type="match status" value="1"/>
</dbReference>
<reference evidence="3 4" key="1">
    <citation type="journal article" date="2014" name="Int. J. Syst. Evol. Microbiol.">
        <title>Jeotgalibaca dankookensis gen. nov., sp. nov., a member of the family Carnobacteriaceae, isolated from seujeot (Korean traditional food).</title>
        <authorList>
            <person name="Lee D.G."/>
            <person name="Trujillo M.E."/>
            <person name="Kang H."/>
            <person name="Ahn T.Y."/>
        </authorList>
    </citation>
    <scope>NUCLEOTIDE SEQUENCE [LARGE SCALE GENOMIC DNA]</scope>
    <source>
        <strain evidence="3 4">EX-07</strain>
    </source>
</reference>
<evidence type="ECO:0000313" key="4">
    <source>
        <dbReference type="Proteomes" id="UP000188993"/>
    </source>
</evidence>
<organism evidence="3 4">
    <name type="scientific">Jeotgalibaca dankookensis</name>
    <dbReference type="NCBI Taxonomy" id="708126"/>
    <lineage>
        <taxon>Bacteria</taxon>
        <taxon>Bacillati</taxon>
        <taxon>Bacillota</taxon>
        <taxon>Bacilli</taxon>
        <taxon>Lactobacillales</taxon>
        <taxon>Carnobacteriaceae</taxon>
        <taxon>Jeotgalibaca</taxon>
    </lineage>
</organism>
<dbReference type="EMBL" id="CP019728">
    <property type="protein sequence ID" value="AQS52479.1"/>
    <property type="molecule type" value="Genomic_DNA"/>
</dbReference>
<dbReference type="Pfam" id="PF01337">
    <property type="entry name" value="Barstar"/>
    <property type="match status" value="1"/>
</dbReference>
<dbReference type="OrthoDB" id="7575400at2"/>